<comment type="caution">
    <text evidence="2">The sequence shown here is derived from an EMBL/GenBank/DDBJ whole genome shotgun (WGS) entry which is preliminary data.</text>
</comment>
<reference evidence="2" key="1">
    <citation type="submission" date="2023-02" db="EMBL/GenBank/DDBJ databases">
        <title>Description of Roseinatronobacter alkalisoli sp. nov., an alkaliphilic bacerium isolated from soda soil.</title>
        <authorList>
            <person name="Wei W."/>
        </authorList>
    </citation>
    <scope>NUCLEOTIDE SEQUENCE</scope>
    <source>
        <strain evidence="2">HJB301</strain>
    </source>
</reference>
<evidence type="ECO:0000256" key="1">
    <source>
        <dbReference type="SAM" id="MobiDB-lite"/>
    </source>
</evidence>
<organism evidence="2 3">
    <name type="scientific">Roseinatronobacter alkalisoli</name>
    <dbReference type="NCBI Taxonomy" id="3028235"/>
    <lineage>
        <taxon>Bacteria</taxon>
        <taxon>Pseudomonadati</taxon>
        <taxon>Pseudomonadota</taxon>
        <taxon>Alphaproteobacteria</taxon>
        <taxon>Rhodobacterales</taxon>
        <taxon>Paracoccaceae</taxon>
        <taxon>Roseinatronobacter</taxon>
    </lineage>
</organism>
<feature type="non-terminal residue" evidence="2">
    <location>
        <position position="1"/>
    </location>
</feature>
<proteinExistence type="predicted"/>
<feature type="region of interest" description="Disordered" evidence="1">
    <location>
        <begin position="1"/>
        <end position="21"/>
    </location>
</feature>
<protein>
    <submittedName>
        <fullName evidence="2">Uncharacterized protein</fullName>
    </submittedName>
</protein>
<feature type="region of interest" description="Disordered" evidence="1">
    <location>
        <begin position="90"/>
        <end position="115"/>
    </location>
</feature>
<dbReference type="Proteomes" id="UP001431784">
    <property type="component" value="Unassembled WGS sequence"/>
</dbReference>
<keyword evidence="3" id="KW-1185">Reference proteome</keyword>
<accession>A0ABT5TEP3</accession>
<sequence length="147" mass="16115">PRPDSMKPVGQPARGREMAARDAVKRVPEITRNHCPNSAKCAESEGRMSSKYGFGGGIELPKVETRNPRMVPDQGVLNDAVTAGSALGFVSREPAAKRKPGPKRREPQDKVSIPGPKRVIDEFRAFCTEQNVTLWEGLNMLLQGRGH</sequence>
<evidence type="ECO:0000313" key="2">
    <source>
        <dbReference type="EMBL" id="MDD7973585.1"/>
    </source>
</evidence>
<dbReference type="RefSeq" id="WP_274354251.1">
    <property type="nucleotide sequence ID" value="NZ_JAQZSM010000041.1"/>
</dbReference>
<evidence type="ECO:0000313" key="3">
    <source>
        <dbReference type="Proteomes" id="UP001431784"/>
    </source>
</evidence>
<gene>
    <name evidence="2" type="ORF">PUT78_21215</name>
</gene>
<dbReference type="EMBL" id="JAQZSM010000041">
    <property type="protein sequence ID" value="MDD7973585.1"/>
    <property type="molecule type" value="Genomic_DNA"/>
</dbReference>
<name>A0ABT5TEP3_9RHOB</name>